<keyword evidence="3" id="KW-1185">Reference proteome</keyword>
<evidence type="ECO:0000313" key="3">
    <source>
        <dbReference type="Proteomes" id="UP000064189"/>
    </source>
</evidence>
<organism evidence="2 3">
    <name type="scientific">Peribacillus simplex</name>
    <dbReference type="NCBI Taxonomy" id="1478"/>
    <lineage>
        <taxon>Bacteria</taxon>
        <taxon>Bacillati</taxon>
        <taxon>Bacillota</taxon>
        <taxon>Bacilli</taxon>
        <taxon>Bacillales</taxon>
        <taxon>Bacillaceae</taxon>
        <taxon>Peribacillus</taxon>
    </lineage>
</organism>
<evidence type="ECO:0000313" key="2">
    <source>
        <dbReference type="EMBL" id="KWW17301.1"/>
    </source>
</evidence>
<dbReference type="EMBL" id="LNNH01000028">
    <property type="protein sequence ID" value="KWW17301.1"/>
    <property type="molecule type" value="Genomic_DNA"/>
</dbReference>
<comment type="caution">
    <text evidence="2">The sequence shown here is derived from an EMBL/GenBank/DDBJ whole genome shotgun (WGS) entry which is preliminary data.</text>
</comment>
<gene>
    <name evidence="2" type="ORF">AS888_22090</name>
</gene>
<keyword evidence="1" id="KW-0472">Membrane</keyword>
<reference evidence="2 3" key="1">
    <citation type="submission" date="2015-11" db="EMBL/GenBank/DDBJ databases">
        <title>Genome Sequence of Bacillus simplex strain VanAntwerpen2.</title>
        <authorList>
            <person name="Couger M.B."/>
        </authorList>
    </citation>
    <scope>NUCLEOTIDE SEQUENCE [LARGE SCALE GENOMIC DNA]</scope>
    <source>
        <strain evidence="2 3">VanAntwerpen02</strain>
    </source>
</reference>
<feature type="transmembrane region" description="Helical" evidence="1">
    <location>
        <begin position="26"/>
        <end position="46"/>
    </location>
</feature>
<proteinExistence type="predicted"/>
<dbReference type="Proteomes" id="UP000064189">
    <property type="component" value="Unassembled WGS sequence"/>
</dbReference>
<sequence length="199" mass="23502">MIWAFIILFLAAFTMGLIGAPSWGLFILMFLFLAYLFRFYYYHVLFGKNAEKIKHYVSKSKIPHYRFIYQLLYGNEAEAEKTLNRIKQKTAKNQANVMLLTKQEKYKEAKELLSKMKDNKVKFYYGAVISLHEGNQHAYNSYKEQIKDNVYLSWLKAEEYILEGNTNEAIEIVDKQIKHLRGLKLLSAVHYRDSMTQDD</sequence>
<name>A0A125QRN9_9BACI</name>
<evidence type="ECO:0008006" key="4">
    <source>
        <dbReference type="Google" id="ProtNLM"/>
    </source>
</evidence>
<evidence type="ECO:0000256" key="1">
    <source>
        <dbReference type="SAM" id="Phobius"/>
    </source>
</evidence>
<protein>
    <recommendedName>
        <fullName evidence="4">Tetratricopeptide repeat protein</fullName>
    </recommendedName>
</protein>
<dbReference type="AlphaFoldDB" id="A0A125QRN9"/>
<keyword evidence="1" id="KW-1133">Transmembrane helix</keyword>
<accession>A0A125QRN9</accession>
<dbReference type="RefSeq" id="WP_061142848.1">
    <property type="nucleotide sequence ID" value="NZ_LNNH01000028.1"/>
</dbReference>
<keyword evidence="1" id="KW-0812">Transmembrane</keyword>